<proteinExistence type="inferred from homology"/>
<feature type="region of interest" description="Disordered" evidence="8">
    <location>
        <begin position="451"/>
        <end position="518"/>
    </location>
</feature>
<dbReference type="Pfam" id="PF00012">
    <property type="entry name" value="HSP70"/>
    <property type="match status" value="1"/>
</dbReference>
<dbReference type="Gene3D" id="3.90.640.10">
    <property type="entry name" value="Actin, Chain A, domain 4"/>
    <property type="match status" value="1"/>
</dbReference>
<dbReference type="SUPFAM" id="SSF53067">
    <property type="entry name" value="Actin-like ATPase domain"/>
    <property type="match status" value="2"/>
</dbReference>
<feature type="repeat" description="WD" evidence="6">
    <location>
        <begin position="725"/>
        <end position="755"/>
    </location>
</feature>
<evidence type="ECO:0000313" key="9">
    <source>
        <dbReference type="EMBL" id="TWJ15728.1"/>
    </source>
</evidence>
<dbReference type="InterPro" id="IPR043129">
    <property type="entry name" value="ATPase_NBD"/>
</dbReference>
<dbReference type="EMBL" id="VLLL01000005">
    <property type="protein sequence ID" value="TWJ15728.1"/>
    <property type="molecule type" value="Genomic_DNA"/>
</dbReference>
<evidence type="ECO:0000256" key="8">
    <source>
        <dbReference type="SAM" id="MobiDB-lite"/>
    </source>
</evidence>
<keyword evidence="3 7" id="KW-0067">ATP-binding</keyword>
<dbReference type="Gene3D" id="2.130.10.10">
    <property type="entry name" value="YVTN repeat-like/Quinoprotein amine dehydrogenase"/>
    <property type="match status" value="2"/>
</dbReference>
<dbReference type="SUPFAM" id="SSF50978">
    <property type="entry name" value="WD40 repeat-like"/>
    <property type="match status" value="1"/>
</dbReference>
<evidence type="ECO:0000256" key="5">
    <source>
        <dbReference type="ARBA" id="ARBA00023186"/>
    </source>
</evidence>
<protein>
    <submittedName>
        <fullName evidence="9">WD domain G-beta repeat uncharacterized protein</fullName>
    </submittedName>
</protein>
<dbReference type="InterPro" id="IPR013126">
    <property type="entry name" value="Hsp_70_fam"/>
</dbReference>
<keyword evidence="4" id="KW-0346">Stress response</keyword>
<dbReference type="InterPro" id="IPR018181">
    <property type="entry name" value="Heat_shock_70_CS"/>
</dbReference>
<dbReference type="Gene3D" id="3.30.420.40">
    <property type="match status" value="2"/>
</dbReference>
<name>A0A562VD05_9ACTN</name>
<evidence type="ECO:0000256" key="7">
    <source>
        <dbReference type="RuleBase" id="RU003322"/>
    </source>
</evidence>
<reference evidence="9 10" key="1">
    <citation type="journal article" date="2013" name="Stand. Genomic Sci.">
        <title>Genomic Encyclopedia of Type Strains, Phase I: The one thousand microbial genomes (KMG-I) project.</title>
        <authorList>
            <person name="Kyrpides N.C."/>
            <person name="Woyke T."/>
            <person name="Eisen J.A."/>
            <person name="Garrity G."/>
            <person name="Lilburn T.G."/>
            <person name="Beck B.J."/>
            <person name="Whitman W.B."/>
            <person name="Hugenholtz P."/>
            <person name="Klenk H.P."/>
        </authorList>
    </citation>
    <scope>NUCLEOTIDE SEQUENCE [LARGE SCALE GENOMIC DNA]</scope>
    <source>
        <strain evidence="9 10">DSM 45044</strain>
    </source>
</reference>
<dbReference type="GO" id="GO:0005524">
    <property type="term" value="F:ATP binding"/>
    <property type="evidence" value="ECO:0007669"/>
    <property type="project" value="UniProtKB-KW"/>
</dbReference>
<gene>
    <name evidence="9" type="ORF">LX16_1442</name>
</gene>
<dbReference type="OrthoDB" id="3333926at2"/>
<dbReference type="RefSeq" id="WP_147134901.1">
    <property type="nucleotide sequence ID" value="NZ_BAABIJ010000001.1"/>
</dbReference>
<dbReference type="Proteomes" id="UP000321617">
    <property type="component" value="Unassembled WGS sequence"/>
</dbReference>
<dbReference type="Pfam" id="PF00400">
    <property type="entry name" value="WD40"/>
    <property type="match status" value="1"/>
</dbReference>
<evidence type="ECO:0000256" key="6">
    <source>
        <dbReference type="PROSITE-ProRule" id="PRU00221"/>
    </source>
</evidence>
<keyword evidence="5" id="KW-0143">Chaperone</keyword>
<dbReference type="PROSITE" id="PS50294">
    <property type="entry name" value="WD_REPEATS_REGION"/>
    <property type="match status" value="1"/>
</dbReference>
<evidence type="ECO:0000313" key="10">
    <source>
        <dbReference type="Proteomes" id="UP000321617"/>
    </source>
</evidence>
<evidence type="ECO:0000256" key="1">
    <source>
        <dbReference type="ARBA" id="ARBA00007381"/>
    </source>
</evidence>
<dbReference type="PROSITE" id="PS00329">
    <property type="entry name" value="HSP70_2"/>
    <property type="match status" value="1"/>
</dbReference>
<sequence length="798" mass="83406">MAATGSIRLAVDFGTSNTVAVMSVPGRPALPLLFDGSPILPSAIFAGPDRLLTGRDAERAAMSDPAAFEPHPKRCVADGHLQLGRIEVAVPTAIAAVLSRVWQEAWRVAGAAPAELVLTHPAGWAGERLRVLAQAAALAGMPVPRFTPEPVAAATHFAVHLGHRIPAGGHIVVYDLGGGTFDISVVRQSPAGVEVVATGGLTDVGGVDIDHAIIRHLEATYPDADAWPRLHAPQTPMERRHRRGLWSDVRDAKEILSRESSTSLYLPLLDRDALLTRNELETLARPLLDQTVELTVGVLAGAGIEMAQVSGLFLVGGASRMPLSSTLLMRQTGTAPTVLEQPELVVAGGAMDAPHRVLPAPDRREPLPNLAVPVSAPPGPGTPDPVSVLRIPAPAQPQVPPPPARTDPVHPVSPAAPVPMPVPAPEVLPVSTSPDGAAPVAERVYRGIAKVPDTLRRSHPVVGAHASPPTRTEPPPPPAEAPEPPRPRPAEPPPRTPAPSTTAPAPTDHTGHGAVLPGPVTVAAFGPGDVLAGVARSGVLVTGTAPGSPRVTLARHDVEPAVLAWHPTAPRLATSDGNLVKLWWAGRADAGFGDAVLRHTLNFPGEVRFVGWMDDAVVVAGTRTIWLWRPDRSDEPVRRWNAPGPAVAELRALAAVGDRFATGDSLGWIRLWDVTATEPVMDLHEESLAVRALAWSTDGGRLLAGDAAGGLRTWRLSDGASSAGVRGHEAAVRAVAWSTDGALVASAGLDRVVRVAAADTLSFRAQARWDARVVALRFVADDGLVVALEDGAVHTVAV</sequence>
<dbReference type="InterPro" id="IPR036322">
    <property type="entry name" value="WD40_repeat_dom_sf"/>
</dbReference>
<feature type="region of interest" description="Disordered" evidence="8">
    <location>
        <begin position="373"/>
        <end position="417"/>
    </location>
</feature>
<feature type="compositionally biased region" description="Low complexity" evidence="8">
    <location>
        <begin position="498"/>
        <end position="507"/>
    </location>
</feature>
<keyword evidence="2 7" id="KW-0547">Nucleotide-binding</keyword>
<dbReference type="InterPro" id="IPR001680">
    <property type="entry name" value="WD40_rpt"/>
</dbReference>
<keyword evidence="10" id="KW-1185">Reference proteome</keyword>
<dbReference type="AlphaFoldDB" id="A0A562VD05"/>
<dbReference type="PANTHER" id="PTHR19375">
    <property type="entry name" value="HEAT SHOCK PROTEIN 70KDA"/>
    <property type="match status" value="1"/>
</dbReference>
<dbReference type="GO" id="GO:0140662">
    <property type="term" value="F:ATP-dependent protein folding chaperone"/>
    <property type="evidence" value="ECO:0007669"/>
    <property type="project" value="InterPro"/>
</dbReference>
<comment type="caution">
    <text evidence="9">The sequence shown here is derived from an EMBL/GenBank/DDBJ whole genome shotgun (WGS) entry which is preliminary data.</text>
</comment>
<feature type="compositionally biased region" description="Pro residues" evidence="8">
    <location>
        <begin position="394"/>
        <end position="405"/>
    </location>
</feature>
<organism evidence="9 10">
    <name type="scientific">Stackebrandtia albiflava</name>
    <dbReference type="NCBI Taxonomy" id="406432"/>
    <lineage>
        <taxon>Bacteria</taxon>
        <taxon>Bacillati</taxon>
        <taxon>Actinomycetota</taxon>
        <taxon>Actinomycetes</taxon>
        <taxon>Glycomycetales</taxon>
        <taxon>Glycomycetaceae</taxon>
        <taxon>Stackebrandtia</taxon>
    </lineage>
</organism>
<dbReference type="SMART" id="SM00320">
    <property type="entry name" value="WD40"/>
    <property type="match status" value="5"/>
</dbReference>
<evidence type="ECO:0000256" key="2">
    <source>
        <dbReference type="ARBA" id="ARBA00022741"/>
    </source>
</evidence>
<keyword evidence="6" id="KW-0853">WD repeat</keyword>
<dbReference type="InterPro" id="IPR015943">
    <property type="entry name" value="WD40/YVTN_repeat-like_dom_sf"/>
</dbReference>
<accession>A0A562VD05</accession>
<comment type="similarity">
    <text evidence="1 7">Belongs to the heat shock protein 70 family.</text>
</comment>
<evidence type="ECO:0000256" key="4">
    <source>
        <dbReference type="ARBA" id="ARBA00023016"/>
    </source>
</evidence>
<evidence type="ECO:0000256" key="3">
    <source>
        <dbReference type="ARBA" id="ARBA00022840"/>
    </source>
</evidence>
<dbReference type="PROSITE" id="PS50082">
    <property type="entry name" value="WD_REPEATS_2"/>
    <property type="match status" value="1"/>
</dbReference>
<feature type="compositionally biased region" description="Pro residues" evidence="8">
    <location>
        <begin position="471"/>
        <end position="482"/>
    </location>
</feature>